<gene>
    <name evidence="2" type="ORF">F9K24_03895</name>
</gene>
<evidence type="ECO:0000313" key="3">
    <source>
        <dbReference type="Proteomes" id="UP000460298"/>
    </source>
</evidence>
<feature type="chain" id="PRO_5032602347" evidence="1">
    <location>
        <begin position="28"/>
        <end position="591"/>
    </location>
</feature>
<feature type="signal peptide" evidence="1">
    <location>
        <begin position="1"/>
        <end position="27"/>
    </location>
</feature>
<reference evidence="2 3" key="1">
    <citation type="submission" date="2019-10" db="EMBL/GenBank/DDBJ databases">
        <title>Extracellular Electron Transfer in a Candidatus Methanoperedens spp. Enrichment Culture.</title>
        <authorList>
            <person name="Berger S."/>
            <person name="Rangel Shaw D."/>
            <person name="Berben T."/>
            <person name="In 'T Zandt M."/>
            <person name="Frank J."/>
            <person name="Reimann J."/>
            <person name="Jetten M.S.M."/>
            <person name="Welte C.U."/>
        </authorList>
    </citation>
    <scope>NUCLEOTIDE SEQUENCE [LARGE SCALE GENOMIC DNA]</scope>
    <source>
        <strain evidence="2">SB12</strain>
    </source>
</reference>
<comment type="caution">
    <text evidence="2">The sequence shown here is derived from an EMBL/GenBank/DDBJ whole genome shotgun (WGS) entry which is preliminary data.</text>
</comment>
<accession>A0A833M068</accession>
<proteinExistence type="predicted"/>
<evidence type="ECO:0000313" key="2">
    <source>
        <dbReference type="EMBL" id="KAB2934933.1"/>
    </source>
</evidence>
<keyword evidence="1" id="KW-0732">Signal</keyword>
<name>A0A833M068_9LEPT</name>
<organism evidence="2 3">
    <name type="scientific">Leptonema illini</name>
    <dbReference type="NCBI Taxonomy" id="183"/>
    <lineage>
        <taxon>Bacteria</taxon>
        <taxon>Pseudomonadati</taxon>
        <taxon>Spirochaetota</taxon>
        <taxon>Spirochaetia</taxon>
        <taxon>Leptospirales</taxon>
        <taxon>Leptospiraceae</taxon>
        <taxon>Leptonema</taxon>
    </lineage>
</organism>
<evidence type="ECO:0000256" key="1">
    <source>
        <dbReference type="SAM" id="SignalP"/>
    </source>
</evidence>
<dbReference type="Proteomes" id="UP000460298">
    <property type="component" value="Unassembled WGS sequence"/>
</dbReference>
<dbReference type="EMBL" id="WBUI01000002">
    <property type="protein sequence ID" value="KAB2934933.1"/>
    <property type="molecule type" value="Genomic_DNA"/>
</dbReference>
<dbReference type="AlphaFoldDB" id="A0A833M068"/>
<protein>
    <submittedName>
        <fullName evidence="2">DUF4105 domain-containing protein</fullName>
    </submittedName>
</protein>
<sequence length="591" mass="66367">MISSFRRSYLCLAPVALAILTAGRLSASTPEQTIESRIYVGAPDRNDVSYIYVDGNEAGAAGGHTAIRAGDSVYHFQRVPEGFFIVERTPWDGFLFSYSRLQNRNIHETPLNISAEHRQKIVSRLTDLQIRHRWLLQRRSALLDRIERLQELLEQGRVTVSYPVLGYFRPGRSKLWSMHRHLRFQASGIGNVSTMPGDESEIESRLENALHLFLKDGFDFYEQTFIVTDIPLPAVSLNPMESVLAESLRSAVQSETDVRPDRARTALEVLVLMEALRRSQELGVWVVPRMALTTEPDIDDGPILSVDNPEVQIFAAMFRSRSDALIASLRAGDAPSRLLTSFNRTLQSASILDLARRRGASVVLSAGAVMTTPSLSLIEERTYDDRDRLASELSRAEMLYAALESEMRDELSYALFTKNCVTELLAELQQISGADLPVESPTLSGLFIPFVSERYVADALGNGERILYRSYRNELLLIEHDPVAETSTISSRYYVWNERDSWFLFFSEDRPLARPLFGVVNLFLGGAQTVIGLPSAPFDRGQRLSRGIRGMAFSLSEVAFISVRKGTFRGGHPIFYSFPSPATEKKKVTNR</sequence>